<dbReference type="EMBL" id="CAJVPM010008451">
    <property type="protein sequence ID" value="CAG8555124.1"/>
    <property type="molecule type" value="Genomic_DNA"/>
</dbReference>
<sequence>MVNKLGQTALIFASKYGNLDPIKLLLEHEADINQTDFEGNTALH</sequence>
<evidence type="ECO:0000313" key="2">
    <source>
        <dbReference type="Proteomes" id="UP000789860"/>
    </source>
</evidence>
<proteinExistence type="predicted"/>
<gene>
    <name evidence="1" type="ORF">SCALOS_LOCUS5314</name>
</gene>
<organism evidence="1 2">
    <name type="scientific">Scutellospora calospora</name>
    <dbReference type="NCBI Taxonomy" id="85575"/>
    <lineage>
        <taxon>Eukaryota</taxon>
        <taxon>Fungi</taxon>
        <taxon>Fungi incertae sedis</taxon>
        <taxon>Mucoromycota</taxon>
        <taxon>Glomeromycotina</taxon>
        <taxon>Glomeromycetes</taxon>
        <taxon>Diversisporales</taxon>
        <taxon>Gigasporaceae</taxon>
        <taxon>Scutellospora</taxon>
    </lineage>
</organism>
<evidence type="ECO:0000313" key="1">
    <source>
        <dbReference type="EMBL" id="CAG8555124.1"/>
    </source>
</evidence>
<dbReference type="Proteomes" id="UP000789860">
    <property type="component" value="Unassembled WGS sequence"/>
</dbReference>
<protein>
    <submittedName>
        <fullName evidence="1">4018_t:CDS:1</fullName>
    </submittedName>
</protein>
<name>A0ACA9LWJ2_9GLOM</name>
<accession>A0ACA9LWJ2</accession>
<reference evidence="1" key="1">
    <citation type="submission" date="2021-06" db="EMBL/GenBank/DDBJ databases">
        <authorList>
            <person name="Kallberg Y."/>
            <person name="Tangrot J."/>
            <person name="Rosling A."/>
        </authorList>
    </citation>
    <scope>NUCLEOTIDE SEQUENCE</scope>
    <source>
        <strain evidence="1">AU212A</strain>
    </source>
</reference>
<comment type="caution">
    <text evidence="1">The sequence shown here is derived from an EMBL/GenBank/DDBJ whole genome shotgun (WGS) entry which is preliminary data.</text>
</comment>
<feature type="non-terminal residue" evidence="1">
    <location>
        <position position="44"/>
    </location>
</feature>
<keyword evidence="2" id="KW-1185">Reference proteome</keyword>